<organism evidence="2 3">
    <name type="scientific">Leisingera aquaemixtae</name>
    <dbReference type="NCBI Taxonomy" id="1396826"/>
    <lineage>
        <taxon>Bacteria</taxon>
        <taxon>Pseudomonadati</taxon>
        <taxon>Pseudomonadota</taxon>
        <taxon>Alphaproteobacteria</taxon>
        <taxon>Rhodobacterales</taxon>
        <taxon>Roseobacteraceae</taxon>
        <taxon>Leisingera</taxon>
    </lineage>
</organism>
<keyword evidence="1" id="KW-0732">Signal</keyword>
<dbReference type="PROSITE" id="PS51257">
    <property type="entry name" value="PROKAR_LIPOPROTEIN"/>
    <property type="match status" value="1"/>
</dbReference>
<protein>
    <recommendedName>
        <fullName evidence="4">Lipoprotein</fullName>
    </recommendedName>
</protein>
<reference evidence="2" key="1">
    <citation type="submission" date="2021-08" db="EMBL/GenBank/DDBJ databases">
        <authorList>
            <person name="Nwanade C."/>
            <person name="Wang M."/>
            <person name="Masoudi A."/>
            <person name="Yu Z."/>
            <person name="Liu J."/>
        </authorList>
    </citation>
    <scope>NUCLEOTIDE SEQUENCE</scope>
    <source>
        <strain evidence="2">S166</strain>
    </source>
</reference>
<evidence type="ECO:0008006" key="4">
    <source>
        <dbReference type="Google" id="ProtNLM"/>
    </source>
</evidence>
<dbReference type="EMBL" id="CP081051">
    <property type="protein sequence ID" value="UWQ42188.1"/>
    <property type="molecule type" value="Genomic_DNA"/>
</dbReference>
<evidence type="ECO:0000313" key="2">
    <source>
        <dbReference type="EMBL" id="UWQ42188.1"/>
    </source>
</evidence>
<dbReference type="Proteomes" id="UP001058514">
    <property type="component" value="Chromosome"/>
</dbReference>
<feature type="signal peptide" evidence="1">
    <location>
        <begin position="1"/>
        <end position="18"/>
    </location>
</feature>
<gene>
    <name evidence="2" type="ORF">K3718_03600</name>
</gene>
<dbReference type="RefSeq" id="WP_141891076.1">
    <property type="nucleotide sequence ID" value="NZ_CP041159.1"/>
</dbReference>
<proteinExistence type="predicted"/>
<name>A0ABY5WL41_9RHOB</name>
<evidence type="ECO:0000256" key="1">
    <source>
        <dbReference type="SAM" id="SignalP"/>
    </source>
</evidence>
<feature type="chain" id="PRO_5047115589" description="Lipoprotein" evidence="1">
    <location>
        <begin position="19"/>
        <end position="59"/>
    </location>
</feature>
<accession>A0ABY5WL41</accession>
<keyword evidence="3" id="KW-1185">Reference proteome</keyword>
<sequence>MRNVIFALIGLAVLAACGVDGEPVQPTLNAGVGVGGGGGVHVGGAVGLHKGPVSVYLGF</sequence>
<evidence type="ECO:0000313" key="3">
    <source>
        <dbReference type="Proteomes" id="UP001058514"/>
    </source>
</evidence>